<dbReference type="PANTHER" id="PTHR11911:SF111">
    <property type="entry name" value="INOSINE-5'-MONOPHOSPHATE DEHYDROGENASE"/>
    <property type="match status" value="1"/>
</dbReference>
<dbReference type="FunFam" id="3.20.20.70:FF:000003">
    <property type="entry name" value="GMP reductase"/>
    <property type="match status" value="1"/>
</dbReference>
<feature type="binding site" evidence="13">
    <location>
        <position position="467"/>
    </location>
    <ligand>
        <name>K(+)</name>
        <dbReference type="ChEBI" id="CHEBI:29103"/>
        <note>ligand shared between two tetrameric partners</note>
    </ligand>
</feature>
<dbReference type="Proteomes" id="UP000049979">
    <property type="component" value="Unassembled WGS sequence"/>
</dbReference>
<dbReference type="SUPFAM" id="SSF51412">
    <property type="entry name" value="Inosine monophosphate dehydrogenase (IMPDH)"/>
    <property type="match status" value="1"/>
</dbReference>
<feature type="binding site" description="in other chain" evidence="13 17">
    <location>
        <position position="303"/>
    </location>
    <ligand>
        <name>K(+)</name>
        <dbReference type="ChEBI" id="CHEBI:29103"/>
        <note>ligand shared between two tetrameric partners</note>
    </ligand>
</feature>
<feature type="binding site" evidence="13">
    <location>
        <position position="466"/>
    </location>
    <ligand>
        <name>K(+)</name>
        <dbReference type="ChEBI" id="CHEBI:29103"/>
        <note>ligand shared between two tetrameric partners</note>
    </ligand>
</feature>
<dbReference type="PANTHER" id="PTHR11911">
    <property type="entry name" value="INOSINE-5-MONOPHOSPHATE DEHYDROGENASE RELATED"/>
    <property type="match status" value="1"/>
</dbReference>
<comment type="subunit">
    <text evidence="3 13">Homotetramer.</text>
</comment>
<evidence type="ECO:0000259" key="22">
    <source>
        <dbReference type="PROSITE" id="PS51371"/>
    </source>
</evidence>
<dbReference type="Pfam" id="PF00571">
    <property type="entry name" value="CBS"/>
    <property type="match status" value="2"/>
</dbReference>
<dbReference type="HAMAP" id="MF_01964">
    <property type="entry name" value="IMPDH"/>
    <property type="match status" value="1"/>
</dbReference>
<feature type="binding site" evidence="13 15">
    <location>
        <begin position="336"/>
        <end position="338"/>
    </location>
    <ligand>
        <name>IMP</name>
        <dbReference type="ChEBI" id="CHEBI:58053"/>
    </ligand>
</feature>
<dbReference type="InterPro" id="IPR005990">
    <property type="entry name" value="IMP_DH"/>
</dbReference>
<dbReference type="GO" id="GO:0046872">
    <property type="term" value="F:metal ion binding"/>
    <property type="evidence" value="ECO:0007669"/>
    <property type="project" value="UniProtKB-UniRule"/>
</dbReference>
<dbReference type="Gene3D" id="3.20.20.70">
    <property type="entry name" value="Aldolase class I"/>
    <property type="match status" value="1"/>
</dbReference>
<feature type="binding site" evidence="13">
    <location>
        <position position="465"/>
    </location>
    <ligand>
        <name>K(+)</name>
        <dbReference type="ChEBI" id="CHEBI:29103"/>
        <note>ligand shared between two tetrameric partners</note>
    </ligand>
</feature>
<comment type="function">
    <text evidence="13">Catalyzes the conversion of inosine 5'-phosphate (IMP) to xanthosine 5'-phosphate (XMP), the first committed and rate-limiting step in the de novo synthesis of guanine nucleotides, and therefore plays an important role in the regulation of cell growth.</text>
</comment>
<dbReference type="CDD" id="cd00381">
    <property type="entry name" value="IMPDH"/>
    <property type="match status" value="1"/>
</dbReference>
<evidence type="ECO:0000256" key="6">
    <source>
        <dbReference type="ARBA" id="ARBA00022749"/>
    </source>
</evidence>
<feature type="domain" description="CBS" evidence="22">
    <location>
        <begin position="93"/>
        <end position="150"/>
    </location>
</feature>
<evidence type="ECO:0000256" key="5">
    <source>
        <dbReference type="ARBA" id="ARBA00022737"/>
    </source>
</evidence>
<evidence type="ECO:0000256" key="12">
    <source>
        <dbReference type="ARBA" id="ARBA00048028"/>
    </source>
</evidence>
<feature type="binding site" evidence="13 15">
    <location>
        <begin position="383"/>
        <end position="387"/>
    </location>
    <ligand>
        <name>IMP</name>
        <dbReference type="ChEBI" id="CHEBI:58053"/>
    </ligand>
</feature>
<dbReference type="EC" id="1.1.1.205" evidence="13 20"/>
<feature type="region of interest" description="Disordered" evidence="21">
    <location>
        <begin position="467"/>
        <end position="486"/>
    </location>
</feature>
<feature type="binding site" evidence="16">
    <location>
        <begin position="246"/>
        <end position="248"/>
    </location>
    <ligand>
        <name>NAD(+)</name>
        <dbReference type="ChEBI" id="CHEBI:57540"/>
    </ligand>
</feature>
<dbReference type="InterPro" id="IPR015875">
    <property type="entry name" value="IMP_DH/GMP_Rdtase_CS"/>
</dbReference>
<keyword evidence="4 13" id="KW-0479">Metal-binding</keyword>
<feature type="binding site" evidence="13 15">
    <location>
        <position position="301"/>
    </location>
    <ligand>
        <name>IMP</name>
        <dbReference type="ChEBI" id="CHEBI:58053"/>
    </ligand>
</feature>
<keyword evidence="8 13" id="KW-0630">Potassium</keyword>
<evidence type="ECO:0000256" key="20">
    <source>
        <dbReference type="RuleBase" id="RU003928"/>
    </source>
</evidence>
<name>A0A0M6WCH6_9FIRM</name>
<feature type="binding site" evidence="13">
    <location>
        <position position="246"/>
    </location>
    <ligand>
        <name>NAD(+)</name>
        <dbReference type="ChEBI" id="CHEBI:57540"/>
    </ligand>
</feature>
<evidence type="ECO:0000256" key="13">
    <source>
        <dbReference type="HAMAP-Rule" id="MF_01964"/>
    </source>
</evidence>
<evidence type="ECO:0000256" key="10">
    <source>
        <dbReference type="ARBA" id="ARBA00023027"/>
    </source>
</evidence>
<dbReference type="InterPro" id="IPR000644">
    <property type="entry name" value="CBS_dom"/>
</dbReference>
<dbReference type="OrthoDB" id="9805398at2"/>
<keyword evidence="11 18" id="KW-0129">CBS domain</keyword>
<keyword evidence="7 13" id="KW-0658">Purine biosynthesis</keyword>
<comment type="caution">
    <text evidence="13">Lacks conserved residue(s) required for the propagation of feature annotation.</text>
</comment>
<dbReference type="GO" id="GO:0006183">
    <property type="term" value="P:GTP biosynthetic process"/>
    <property type="evidence" value="ECO:0007669"/>
    <property type="project" value="TreeGrafter"/>
</dbReference>
<reference evidence="25" key="1">
    <citation type="submission" date="2015-05" db="EMBL/GenBank/DDBJ databases">
        <authorList>
            <consortium name="Pathogen Informatics"/>
        </authorList>
    </citation>
    <scope>NUCLEOTIDE SEQUENCE [LARGE SCALE GENOMIC DNA]</scope>
    <source>
        <strain evidence="24 26">2789STDY5608863</strain>
        <strain evidence="25">M72</strain>
    </source>
</reference>
<evidence type="ECO:0000256" key="17">
    <source>
        <dbReference type="PIRSR" id="PIRSR000130-4"/>
    </source>
</evidence>
<evidence type="ECO:0000256" key="16">
    <source>
        <dbReference type="PIRSR" id="PIRSR000130-3"/>
    </source>
</evidence>
<dbReference type="GO" id="GO:0006177">
    <property type="term" value="P:GMP biosynthetic process"/>
    <property type="evidence" value="ECO:0007669"/>
    <property type="project" value="UniProtKB-UniRule"/>
</dbReference>
<dbReference type="SUPFAM" id="SSF54631">
    <property type="entry name" value="CBS-domain pair"/>
    <property type="match status" value="1"/>
</dbReference>
<dbReference type="GeneID" id="99746980"/>
<evidence type="ECO:0000313" key="23">
    <source>
        <dbReference type="EMBL" id="CRL32943.1"/>
    </source>
</evidence>
<evidence type="ECO:0000256" key="11">
    <source>
        <dbReference type="ARBA" id="ARBA00023122"/>
    </source>
</evidence>
<evidence type="ECO:0000313" key="24">
    <source>
        <dbReference type="EMBL" id="CUN07362.1"/>
    </source>
</evidence>
<feature type="binding site" description="in other chain" evidence="13 17">
    <location>
        <position position="298"/>
    </location>
    <ligand>
        <name>K(+)</name>
        <dbReference type="ChEBI" id="CHEBI:29103"/>
        <note>ligand shared between two tetrameric partners</note>
    </ligand>
</feature>
<feature type="active site" description="Proton acceptor" evidence="13 14">
    <location>
        <position position="399"/>
    </location>
</feature>
<evidence type="ECO:0000256" key="19">
    <source>
        <dbReference type="RuleBase" id="RU003927"/>
    </source>
</evidence>
<keyword evidence="10 13" id="KW-0520">NAD</keyword>
<feature type="binding site" evidence="13 15">
    <location>
        <begin position="359"/>
        <end position="360"/>
    </location>
    <ligand>
        <name>IMP</name>
        <dbReference type="ChEBI" id="CHEBI:58053"/>
    </ligand>
</feature>
<dbReference type="CDD" id="cd04601">
    <property type="entry name" value="CBS_pair_IMPDH"/>
    <property type="match status" value="1"/>
</dbReference>
<dbReference type="GO" id="GO:0003938">
    <property type="term" value="F:IMP dehydrogenase activity"/>
    <property type="evidence" value="ECO:0007669"/>
    <property type="project" value="UniProtKB-UniRule"/>
</dbReference>
<evidence type="ECO:0000256" key="21">
    <source>
        <dbReference type="SAM" id="MobiDB-lite"/>
    </source>
</evidence>
<dbReference type="InterPro" id="IPR013785">
    <property type="entry name" value="Aldolase_TIM"/>
</dbReference>
<keyword evidence="9 13" id="KW-0560">Oxidoreductase</keyword>
<dbReference type="GO" id="GO:0000166">
    <property type="term" value="F:nucleotide binding"/>
    <property type="evidence" value="ECO:0007669"/>
    <property type="project" value="UniProtKB-UniRule"/>
</dbReference>
<dbReference type="RefSeq" id="WP_022045684.1">
    <property type="nucleotide sequence ID" value="NZ_CP173697.1"/>
</dbReference>
<feature type="binding site" description="in other chain" evidence="13 17">
    <location>
        <position position="300"/>
    </location>
    <ligand>
        <name>K(+)</name>
        <dbReference type="ChEBI" id="CHEBI:29103"/>
        <note>ligand shared between two tetrameric partners</note>
    </ligand>
</feature>
<evidence type="ECO:0000256" key="9">
    <source>
        <dbReference type="ARBA" id="ARBA00023002"/>
    </source>
</evidence>
<evidence type="ECO:0000256" key="4">
    <source>
        <dbReference type="ARBA" id="ARBA00022723"/>
    </source>
</evidence>
<evidence type="ECO:0000256" key="7">
    <source>
        <dbReference type="ARBA" id="ARBA00022755"/>
    </source>
</evidence>
<evidence type="ECO:0000256" key="15">
    <source>
        <dbReference type="PIRSR" id="PIRSR000130-2"/>
    </source>
</evidence>
<dbReference type="PROSITE" id="PS00487">
    <property type="entry name" value="IMP_DH_GMP_RED"/>
    <property type="match status" value="1"/>
</dbReference>
<evidence type="ECO:0000256" key="18">
    <source>
        <dbReference type="PROSITE-ProRule" id="PRU00703"/>
    </source>
</evidence>
<dbReference type="SMART" id="SM01240">
    <property type="entry name" value="IMPDH"/>
    <property type="match status" value="1"/>
</dbReference>
<keyword evidence="25" id="KW-1185">Reference proteome</keyword>
<feature type="binding site" evidence="13 15">
    <location>
        <position position="411"/>
    </location>
    <ligand>
        <name>IMP</name>
        <dbReference type="ChEBI" id="CHEBI:58053"/>
    </ligand>
</feature>
<dbReference type="AlphaFoldDB" id="A0A0M6WCH6"/>
<organism evidence="23 25">
    <name type="scientific">Roseburia faecis</name>
    <dbReference type="NCBI Taxonomy" id="301302"/>
    <lineage>
        <taxon>Bacteria</taxon>
        <taxon>Bacillati</taxon>
        <taxon>Bacillota</taxon>
        <taxon>Clostridia</taxon>
        <taxon>Lachnospirales</taxon>
        <taxon>Lachnospiraceae</taxon>
        <taxon>Roseburia</taxon>
    </lineage>
</organism>
<dbReference type="NCBIfam" id="TIGR01302">
    <property type="entry name" value="IMP_dehydrog"/>
    <property type="match status" value="1"/>
</dbReference>
<proteinExistence type="inferred from homology"/>
<comment type="similarity">
    <text evidence="2 13 19">Belongs to the IMPDH/GMPR family.</text>
</comment>
<gene>
    <name evidence="13 24" type="primary">guaB</name>
    <name evidence="24" type="ORF">ERS852420_02529</name>
    <name evidence="23" type="ORF">M72_00811</name>
</gene>
<dbReference type="PROSITE" id="PS51371">
    <property type="entry name" value="CBS"/>
    <property type="match status" value="2"/>
</dbReference>
<feature type="active site" description="Thioimidate intermediate" evidence="13 14">
    <location>
        <position position="303"/>
    </location>
</feature>
<accession>A0A0M6WCH6</accession>
<feature type="binding site" evidence="13 16">
    <location>
        <begin position="296"/>
        <end position="298"/>
    </location>
    <ligand>
        <name>NAD(+)</name>
        <dbReference type="ChEBI" id="CHEBI:57540"/>
    </ligand>
</feature>
<comment type="catalytic activity">
    <reaction evidence="12 13 20">
        <text>IMP + NAD(+) + H2O = XMP + NADH + H(+)</text>
        <dbReference type="Rhea" id="RHEA:11708"/>
        <dbReference type="ChEBI" id="CHEBI:15377"/>
        <dbReference type="ChEBI" id="CHEBI:15378"/>
        <dbReference type="ChEBI" id="CHEBI:57464"/>
        <dbReference type="ChEBI" id="CHEBI:57540"/>
        <dbReference type="ChEBI" id="CHEBI:57945"/>
        <dbReference type="ChEBI" id="CHEBI:58053"/>
        <dbReference type="EC" id="1.1.1.205"/>
    </reaction>
</comment>
<comment type="pathway">
    <text evidence="13 20">Purine metabolism; XMP biosynthesis via de novo pathway; XMP from IMP: step 1/1.</text>
</comment>
<evidence type="ECO:0000313" key="25">
    <source>
        <dbReference type="Proteomes" id="UP000049979"/>
    </source>
</evidence>
<evidence type="ECO:0000256" key="3">
    <source>
        <dbReference type="ARBA" id="ARBA00011881"/>
    </source>
</evidence>
<feature type="domain" description="CBS" evidence="22">
    <location>
        <begin position="152"/>
        <end position="210"/>
    </location>
</feature>
<dbReference type="Pfam" id="PF00478">
    <property type="entry name" value="IMPDH"/>
    <property type="match status" value="1"/>
</dbReference>
<dbReference type="STRING" id="301302.ERS852420_02529"/>
<evidence type="ECO:0000256" key="8">
    <source>
        <dbReference type="ARBA" id="ARBA00022958"/>
    </source>
</evidence>
<dbReference type="InterPro" id="IPR046342">
    <property type="entry name" value="CBS_dom_sf"/>
</dbReference>
<dbReference type="EMBL" id="CYXV01000011">
    <property type="protein sequence ID" value="CUN07362.1"/>
    <property type="molecule type" value="Genomic_DNA"/>
</dbReference>
<dbReference type="EMBL" id="CVRR01000005">
    <property type="protein sequence ID" value="CRL32943.1"/>
    <property type="molecule type" value="Genomic_DNA"/>
</dbReference>
<comment type="activity regulation">
    <text evidence="13">Mycophenolic acid (MPA) is a non-competitive inhibitor that prevents formation of the closed enzyme conformation by binding to the same site as the amobile flap. In contrast, mizoribine monophosphate (MZP) is a competitive inhibitor that induces the closed conformation. MPA is a potent inhibitor of mammalian IMPDHs but a poor inhibitor of the bacterial enzymes. MZP is a more potent inhibitor of bacterial IMPDH.</text>
</comment>
<keyword evidence="5" id="KW-0677">Repeat</keyword>
<comment type="cofactor">
    <cofactor evidence="1 13">
        <name>K(+)</name>
        <dbReference type="ChEBI" id="CHEBI:29103"/>
    </cofactor>
</comment>
<sequence length="486" mass="52057">MGTIIGEGITFDDVLLVPQYSEVTPNLIDLKTHLTKKIVLNIPMMSAAMDTVTESKMAIAMARQGGIGIIHKNMSIEAQADEVDKVKRSENGVITDPFFLSPDNTLQDADNLMAKFRISGVPITENGRLVGIITNRDLKFETDFTKKISESMTSEGLITAPEGITLEEAKKILAKARKEKLPIVDKDFNLKGLITIKDIEKQIKYPLSAKDDQGRLLCGAGVGITGNMMERVDALVAAHVDVIVVDSAHGHSKNILEAVKKIKAKYPDLQVIAGNIATGAAAQALIDAGADAVKVGIGPGSICTTRIVAGIGVPQISAIMDCYEVAKQSGIPVIADGGIKYSGDMTKAIAAGANVCMMGSMFAGCDEAPGTFELFQGRKYKVYRGMGSIAAMENGSKDRYFQEGAKKLVPEGVEGRVAYKGTLEDTVFQLIGGIRSGMGYCGCPTIEDLKERGKFVKISAASLRESHPHDIHITKEAPNYSTDDNK</sequence>
<dbReference type="PIRSF" id="PIRSF000130">
    <property type="entry name" value="IMPDH"/>
    <property type="match status" value="1"/>
</dbReference>
<reference evidence="23" key="2">
    <citation type="submission" date="2015-05" db="EMBL/GenBank/DDBJ databases">
        <authorList>
            <person name="Wang D.B."/>
            <person name="Wang M."/>
        </authorList>
    </citation>
    <scope>NUCLEOTIDE SEQUENCE [LARGE SCALE GENOMIC DNA]</scope>
    <source>
        <strain evidence="23">M72</strain>
    </source>
</reference>
<evidence type="ECO:0000313" key="26">
    <source>
        <dbReference type="Proteomes" id="UP000095495"/>
    </source>
</evidence>
<protein>
    <recommendedName>
        <fullName evidence="13 20">Inosine-5'-monophosphate dehydrogenase</fullName>
        <shortName evidence="13">IMP dehydrogenase</shortName>
        <shortName evidence="13">IMPD</shortName>
        <shortName evidence="13">IMPDH</shortName>
        <ecNumber evidence="13 20">1.1.1.205</ecNumber>
    </recommendedName>
</protein>
<dbReference type="InterPro" id="IPR001093">
    <property type="entry name" value="IMP_DH_GMPRt"/>
</dbReference>
<evidence type="ECO:0000256" key="2">
    <source>
        <dbReference type="ARBA" id="ARBA00005502"/>
    </source>
</evidence>
<keyword evidence="6 13" id="KW-0332">GMP biosynthesis</keyword>
<evidence type="ECO:0000256" key="1">
    <source>
        <dbReference type="ARBA" id="ARBA00001958"/>
    </source>
</evidence>
<dbReference type="UniPathway" id="UPA00601">
    <property type="reaction ID" value="UER00295"/>
</dbReference>
<dbReference type="SMART" id="SM00116">
    <property type="entry name" value="CBS"/>
    <property type="match status" value="2"/>
</dbReference>
<dbReference type="Proteomes" id="UP000095495">
    <property type="component" value="Unassembled WGS sequence"/>
</dbReference>
<evidence type="ECO:0000256" key="14">
    <source>
        <dbReference type="PIRSR" id="PIRSR000130-1"/>
    </source>
</evidence>